<sequence>MSTETKTIVITGAGTGVGEACARQQAALGHNVVLIGRRKTPLEALAADTGGLVLSGDAASASDWEGFCQRIIETYGRIDSLICSAGGHGLGTATEITDEDWQLSMRLNLDTAFYSARACLPHLMKQQGTMVLLGSLASFQAGGEVCGYTTAKHAIVGLTRSMARDFGPKGVRVNCVCPGWIRTPMADEEMQPLMAHYNESLDDAYTRVTQNVPLRRPASADEIAHICDFLIGPASAIITGSMIMADGGSHVVDMPTLAFEALAPTA</sequence>
<dbReference type="SMART" id="SM00822">
    <property type="entry name" value="PKS_KR"/>
    <property type="match status" value="1"/>
</dbReference>
<reference evidence="3 4" key="1">
    <citation type="submission" date="2016-08" db="EMBL/GenBank/DDBJ databases">
        <authorList>
            <person name="Seilhamer J.J."/>
        </authorList>
    </citation>
    <scope>NUCLEOTIDE SEQUENCE [LARGE SCALE GENOMIC DNA]</scope>
    <source>
        <strain evidence="3 4">PH27A</strain>
    </source>
</reference>
<comment type="similarity">
    <text evidence="1">Belongs to the short-chain dehydrogenases/reductases (SDR) family.</text>
</comment>
<accession>A0A1E2V5J4</accession>
<organism evidence="3 4">
    <name type="scientific">Terasakiispira papahanaumokuakeensis</name>
    <dbReference type="NCBI Taxonomy" id="197479"/>
    <lineage>
        <taxon>Bacteria</taxon>
        <taxon>Pseudomonadati</taxon>
        <taxon>Pseudomonadota</taxon>
        <taxon>Gammaproteobacteria</taxon>
        <taxon>Oceanospirillales</taxon>
        <taxon>Terasakiispira</taxon>
    </lineage>
</organism>
<evidence type="ECO:0000259" key="2">
    <source>
        <dbReference type="SMART" id="SM00822"/>
    </source>
</evidence>
<feature type="domain" description="Ketoreductase" evidence="2">
    <location>
        <begin position="6"/>
        <end position="183"/>
    </location>
</feature>
<evidence type="ECO:0000313" key="3">
    <source>
        <dbReference type="EMBL" id="ODC02280.1"/>
    </source>
</evidence>
<gene>
    <name evidence="3" type="ORF">BFW38_00725</name>
</gene>
<dbReference type="STRING" id="197479.BFW38_00725"/>
<dbReference type="PRINTS" id="PR00080">
    <property type="entry name" value="SDRFAMILY"/>
</dbReference>
<dbReference type="InterPro" id="IPR002347">
    <property type="entry name" value="SDR_fam"/>
</dbReference>
<dbReference type="AlphaFoldDB" id="A0A1E2V5J4"/>
<dbReference type="PRINTS" id="PR00081">
    <property type="entry name" value="GDHRDH"/>
</dbReference>
<dbReference type="Pfam" id="PF13561">
    <property type="entry name" value="adh_short_C2"/>
    <property type="match status" value="1"/>
</dbReference>
<dbReference type="PROSITE" id="PS00061">
    <property type="entry name" value="ADH_SHORT"/>
    <property type="match status" value="1"/>
</dbReference>
<proteinExistence type="inferred from homology"/>
<dbReference type="CDD" id="cd05233">
    <property type="entry name" value="SDR_c"/>
    <property type="match status" value="1"/>
</dbReference>
<dbReference type="InterPro" id="IPR020904">
    <property type="entry name" value="Sc_DH/Rdtase_CS"/>
</dbReference>
<evidence type="ECO:0000313" key="4">
    <source>
        <dbReference type="Proteomes" id="UP000094291"/>
    </source>
</evidence>
<dbReference type="SUPFAM" id="SSF51735">
    <property type="entry name" value="NAD(P)-binding Rossmann-fold domains"/>
    <property type="match status" value="1"/>
</dbReference>
<dbReference type="Gene3D" id="3.40.50.720">
    <property type="entry name" value="NAD(P)-binding Rossmann-like Domain"/>
    <property type="match status" value="1"/>
</dbReference>
<dbReference type="FunFam" id="3.40.50.720:FF:000084">
    <property type="entry name" value="Short-chain dehydrogenase reductase"/>
    <property type="match status" value="1"/>
</dbReference>
<dbReference type="Proteomes" id="UP000094291">
    <property type="component" value="Unassembled WGS sequence"/>
</dbReference>
<keyword evidence="4" id="KW-1185">Reference proteome</keyword>
<protein>
    <submittedName>
        <fullName evidence="3">3-oxoacyl-ACP reductase</fullName>
    </submittedName>
</protein>
<dbReference type="EMBL" id="MDTQ01000001">
    <property type="protein sequence ID" value="ODC02280.1"/>
    <property type="molecule type" value="Genomic_DNA"/>
</dbReference>
<evidence type="ECO:0000256" key="1">
    <source>
        <dbReference type="ARBA" id="ARBA00006484"/>
    </source>
</evidence>
<dbReference type="PANTHER" id="PTHR43975">
    <property type="entry name" value="ZGC:101858"/>
    <property type="match status" value="1"/>
</dbReference>
<dbReference type="RefSeq" id="WP_068996664.1">
    <property type="nucleotide sequence ID" value="NZ_MDTQ01000001.1"/>
</dbReference>
<comment type="caution">
    <text evidence="3">The sequence shown here is derived from an EMBL/GenBank/DDBJ whole genome shotgun (WGS) entry which is preliminary data.</text>
</comment>
<dbReference type="PANTHER" id="PTHR43975:SF2">
    <property type="entry name" value="EG:BACR7A4.14 PROTEIN-RELATED"/>
    <property type="match status" value="1"/>
</dbReference>
<dbReference type="InterPro" id="IPR057326">
    <property type="entry name" value="KR_dom"/>
</dbReference>
<name>A0A1E2V5J4_9GAMM</name>
<dbReference type="OrthoDB" id="9803628at2"/>
<dbReference type="InterPro" id="IPR036291">
    <property type="entry name" value="NAD(P)-bd_dom_sf"/>
</dbReference>